<dbReference type="Gene3D" id="3.60.20.40">
    <property type="match status" value="1"/>
</dbReference>
<gene>
    <name evidence="2" type="ORF">ACFOLH_01455</name>
</gene>
<dbReference type="EMBL" id="JBHRWW010000001">
    <property type="protein sequence ID" value="MFC3687002.1"/>
    <property type="molecule type" value="Genomic_DNA"/>
</dbReference>
<dbReference type="InterPro" id="IPR043137">
    <property type="entry name" value="GGT_ssub_C"/>
</dbReference>
<dbReference type="PANTHER" id="PTHR43881:SF1">
    <property type="entry name" value="GAMMA-GLUTAMYLTRANSPEPTIDASE (AFU_ORTHOLOGUE AFUA_4G13580)"/>
    <property type="match status" value="1"/>
</dbReference>
<dbReference type="Proteomes" id="UP001595685">
    <property type="component" value="Unassembled WGS sequence"/>
</dbReference>
<feature type="region of interest" description="Disordered" evidence="1">
    <location>
        <begin position="388"/>
        <end position="408"/>
    </location>
</feature>
<reference evidence="3" key="1">
    <citation type="journal article" date="2019" name="Int. J. Syst. Evol. Microbiol.">
        <title>The Global Catalogue of Microorganisms (GCM) 10K type strain sequencing project: providing services to taxonomists for standard genome sequencing and annotation.</title>
        <authorList>
            <consortium name="The Broad Institute Genomics Platform"/>
            <consortium name="The Broad Institute Genome Sequencing Center for Infectious Disease"/>
            <person name="Wu L."/>
            <person name="Ma J."/>
        </authorList>
    </citation>
    <scope>NUCLEOTIDE SEQUENCE [LARGE SCALE GENOMIC DNA]</scope>
    <source>
        <strain evidence="3">NCAIM B.02333</strain>
    </source>
</reference>
<dbReference type="Pfam" id="PF01019">
    <property type="entry name" value="G_glu_transpept"/>
    <property type="match status" value="1"/>
</dbReference>
<evidence type="ECO:0000256" key="1">
    <source>
        <dbReference type="SAM" id="MobiDB-lite"/>
    </source>
</evidence>
<organism evidence="2 3">
    <name type="scientific">Aquipuribacter hungaricus</name>
    <dbReference type="NCBI Taxonomy" id="545624"/>
    <lineage>
        <taxon>Bacteria</taxon>
        <taxon>Bacillati</taxon>
        <taxon>Actinomycetota</taxon>
        <taxon>Actinomycetes</taxon>
        <taxon>Micrococcales</taxon>
        <taxon>Intrasporangiaceae</taxon>
        <taxon>Aquipuribacter</taxon>
    </lineage>
</organism>
<keyword evidence="3" id="KW-1185">Reference proteome</keyword>
<evidence type="ECO:0000313" key="3">
    <source>
        <dbReference type="Proteomes" id="UP001595685"/>
    </source>
</evidence>
<dbReference type="InterPro" id="IPR052896">
    <property type="entry name" value="GGT-like_enzyme"/>
</dbReference>
<dbReference type="InterPro" id="IPR029055">
    <property type="entry name" value="Ntn_hydrolases_N"/>
</dbReference>
<dbReference type="PRINTS" id="PR01210">
    <property type="entry name" value="GGTRANSPTASE"/>
</dbReference>
<evidence type="ECO:0000313" key="2">
    <source>
        <dbReference type="EMBL" id="MFC3687002.1"/>
    </source>
</evidence>
<proteinExistence type="predicted"/>
<name>A0ABV7WC20_9MICO</name>
<dbReference type="InterPro" id="IPR043138">
    <property type="entry name" value="GGT_lsub"/>
</dbReference>
<accession>A0ABV7WC20</accession>
<dbReference type="SUPFAM" id="SSF56235">
    <property type="entry name" value="N-terminal nucleophile aminohydrolases (Ntn hydrolases)"/>
    <property type="match status" value="1"/>
</dbReference>
<protein>
    <submittedName>
        <fullName evidence="2">Gamma-glutamyltransferase family protein</fullName>
    </submittedName>
</protein>
<sequence>MTSLASTRPELAGTFGMVASTHWLATAVGQSVLERGGNAYDAAAAAGFVLQVVEPHLNGPAGEVPVVHKPAGAPVQVVCGQGVAPAAATPEVFADLGLDHVPGTGLLAATVPGSFGAWALLVQRWGTWSVADVLAPAVGLAEDGAPVLDRVASTVARMAGHFREHWQPSAETYLVGDGPDGAPLPGSRLRLPGLAATYRRVVAEAGTGDREEQWERARAAWYSGFVAEAVDEFCSGTAWLDTSGEVHGGLLRGDDMAAWRATVEEPATGAYRDLTVCKTGTWGQGPVMLQTLGVLDALGVGDEPLRDADGEEDPAWLHAWVEATKLAMADREAWYGDSADDPVPVEELVDPAYLRARAGLVGDRADLGLRPGSPGGRVPRLPVVVTDPTGSRAAAGGPGAGEPTVQRSGLTRGDTVHLDVVDRWGNVVSATPSGAWLQSSPVVPALGFPLGTRGQMFRTEPGLPASLRPGRRPRTTLSPTLVLREGEPWLALGTPGGDQQDQWTSVFLVRAAAAAEHGRRTGEPPALLTPLQSLLDEPMLHSDHAPSSFHPRLAEPGVVVVEDRTSPTVLDDLRRRGHDVRPTDGWQLGRTCVVGVEGGFLRAAANARGGQGLAAGR</sequence>
<dbReference type="PANTHER" id="PTHR43881">
    <property type="entry name" value="GAMMA-GLUTAMYLTRANSPEPTIDASE (AFU_ORTHOLOGUE AFUA_4G13580)"/>
    <property type="match status" value="1"/>
</dbReference>
<dbReference type="RefSeq" id="WP_340292008.1">
    <property type="nucleotide sequence ID" value="NZ_JBBEOI010000056.1"/>
</dbReference>
<comment type="caution">
    <text evidence="2">The sequence shown here is derived from an EMBL/GenBank/DDBJ whole genome shotgun (WGS) entry which is preliminary data.</text>
</comment>
<dbReference type="Gene3D" id="1.10.246.130">
    <property type="match status" value="1"/>
</dbReference>